<protein>
    <submittedName>
        <fullName evidence="5">PAS domain S-box protein</fullName>
    </submittedName>
</protein>
<dbReference type="SMART" id="SM00086">
    <property type="entry name" value="PAC"/>
    <property type="match status" value="5"/>
</dbReference>
<feature type="domain" description="GGDEF" evidence="4">
    <location>
        <begin position="637"/>
        <end position="769"/>
    </location>
</feature>
<dbReference type="InterPro" id="IPR043128">
    <property type="entry name" value="Rev_trsase/Diguanyl_cyclase"/>
</dbReference>
<dbReference type="InterPro" id="IPR035919">
    <property type="entry name" value="EAL_sf"/>
</dbReference>
<dbReference type="SMART" id="SM00267">
    <property type="entry name" value="GGDEF"/>
    <property type="match status" value="1"/>
</dbReference>
<evidence type="ECO:0000259" key="3">
    <source>
        <dbReference type="PROSITE" id="PS50883"/>
    </source>
</evidence>
<dbReference type="AlphaFoldDB" id="A0A7V7PPD4"/>
<feature type="domain" description="PAC" evidence="2">
    <location>
        <begin position="63"/>
        <end position="117"/>
    </location>
</feature>
<feature type="domain" description="PAC" evidence="2">
    <location>
        <begin position="309"/>
        <end position="361"/>
    </location>
</feature>
<dbReference type="SUPFAM" id="SSF141868">
    <property type="entry name" value="EAL domain-like"/>
    <property type="match status" value="1"/>
</dbReference>
<name>A0A7V7PPD4_9HYPH</name>
<dbReference type="RefSeq" id="WP_150969941.1">
    <property type="nucleotide sequence ID" value="NZ_VZDO01000008.1"/>
</dbReference>
<dbReference type="Pfam" id="PF00990">
    <property type="entry name" value="GGDEF"/>
    <property type="match status" value="1"/>
</dbReference>
<proteinExistence type="predicted"/>
<dbReference type="InterPro" id="IPR000160">
    <property type="entry name" value="GGDEF_dom"/>
</dbReference>
<dbReference type="SUPFAM" id="SSF55785">
    <property type="entry name" value="PYP-like sensor domain (PAS domain)"/>
    <property type="match status" value="5"/>
</dbReference>
<keyword evidence="6" id="KW-1185">Reference proteome</keyword>
<feature type="domain" description="PAS" evidence="1">
    <location>
        <begin position="250"/>
        <end position="310"/>
    </location>
</feature>
<gene>
    <name evidence="5" type="ORF">F6X38_11375</name>
</gene>
<dbReference type="Pfam" id="PF13426">
    <property type="entry name" value="PAS_9"/>
    <property type="match status" value="1"/>
</dbReference>
<dbReference type="InterPro" id="IPR000700">
    <property type="entry name" value="PAS-assoc_C"/>
</dbReference>
<dbReference type="EMBL" id="VZDO01000008">
    <property type="protein sequence ID" value="KAB0679820.1"/>
    <property type="molecule type" value="Genomic_DNA"/>
</dbReference>
<comment type="caution">
    <text evidence="5">The sequence shown here is derived from an EMBL/GenBank/DDBJ whole genome shotgun (WGS) entry which is preliminary data.</text>
</comment>
<evidence type="ECO:0000313" key="5">
    <source>
        <dbReference type="EMBL" id="KAB0679820.1"/>
    </source>
</evidence>
<dbReference type="InterPro" id="IPR052155">
    <property type="entry name" value="Biofilm_reg_signaling"/>
</dbReference>
<dbReference type="Proteomes" id="UP000432089">
    <property type="component" value="Unassembled WGS sequence"/>
</dbReference>
<dbReference type="PANTHER" id="PTHR44757">
    <property type="entry name" value="DIGUANYLATE CYCLASE DGCP"/>
    <property type="match status" value="1"/>
</dbReference>
<feature type="domain" description="PAS" evidence="1">
    <location>
        <begin position="372"/>
        <end position="402"/>
    </location>
</feature>
<dbReference type="PANTHER" id="PTHR44757:SF10">
    <property type="entry name" value="MEMBRANE PROTEIN"/>
    <property type="match status" value="1"/>
</dbReference>
<dbReference type="SMART" id="SM00091">
    <property type="entry name" value="PAS"/>
    <property type="match status" value="5"/>
</dbReference>
<dbReference type="PROSITE" id="PS50113">
    <property type="entry name" value="PAC"/>
    <property type="match status" value="5"/>
</dbReference>
<feature type="domain" description="PAC" evidence="2">
    <location>
        <begin position="553"/>
        <end position="605"/>
    </location>
</feature>
<feature type="domain" description="PAC" evidence="2">
    <location>
        <begin position="187"/>
        <end position="239"/>
    </location>
</feature>
<dbReference type="SMART" id="SM00052">
    <property type="entry name" value="EAL"/>
    <property type="match status" value="1"/>
</dbReference>
<dbReference type="PROSITE" id="PS50112">
    <property type="entry name" value="PAS"/>
    <property type="match status" value="5"/>
</dbReference>
<dbReference type="Pfam" id="PF00563">
    <property type="entry name" value="EAL"/>
    <property type="match status" value="1"/>
</dbReference>
<dbReference type="CDD" id="cd01948">
    <property type="entry name" value="EAL"/>
    <property type="match status" value="1"/>
</dbReference>
<dbReference type="NCBIfam" id="TIGR00229">
    <property type="entry name" value="sensory_box"/>
    <property type="match status" value="5"/>
</dbReference>
<dbReference type="Pfam" id="PF08447">
    <property type="entry name" value="PAS_3"/>
    <property type="match status" value="4"/>
</dbReference>
<dbReference type="PROSITE" id="PS50887">
    <property type="entry name" value="GGDEF"/>
    <property type="match status" value="1"/>
</dbReference>
<evidence type="ECO:0000259" key="1">
    <source>
        <dbReference type="PROSITE" id="PS50112"/>
    </source>
</evidence>
<dbReference type="SUPFAM" id="SSF55073">
    <property type="entry name" value="Nucleotide cyclase"/>
    <property type="match status" value="1"/>
</dbReference>
<dbReference type="InterPro" id="IPR013655">
    <property type="entry name" value="PAS_fold_3"/>
</dbReference>
<accession>A0A7V7PPD4</accession>
<sequence length="1043" mass="115321">MNRNFAVVAFDADGRIRRANNLFLRMFGYELDEIIGTDIATFARSESDPAVGAGQRVRPPTGRNAPATLRRLRKNGSEIWVEARYATIAGGEGREPETVAIVSDVTARKLQEWDERGQIEAINRSLAVVQFSANGIVLDANRIFLNIIGYELDEIVGRPYGLFVAPEEADGLAQAAFWEALAAGRHQAGEYRRIGKDGREVWLRSNCSPICDAAGQPIKIVEYAVDVTAERLRQAEYEWQVTAIQKSQAVISFDMHGSIVHANENFLRAMGYRLDEIVGRHHRLFVGPSHAHSVEYLRFWDDLKQGMHRSGQYKRIGKDGREVWLQATYNPVFDMGGRPTRVVEYATVITADKLQQAEYEGQIAAIHKSQCVVSFALDGTILDANDNFLQLTGYRYAEILGRHHRIFVEEAEANGESYRQFWRTLGEGQHRSGEFKRIGNDGREIWLQASYNPIFDPDGRPYKVVKFAADISAEKLRQAENAGQIEAINKAQGVLAMTLDGIILEANESLLATFGFAAADVIGRHHSMLVEPGHAATAEYREFWNRLRSGTFHKGMYKRIGRDGRELWLQASYNPILDLNGRPYKIVKYATDVTQNVEMAAAFENAKRQAQHDAATSLPNRSRLASFMSGALPHAAARLAVLYIDLDDFKPINDAFGHSVGDRVLGEVADRFRRILKDDQMIARVGGDEFVIAAPNLSEDEIDALCRRLLDACAAAVHHENGDLKVGASVGVAVAPQDGTTPDDLLRAADTALARSKQNGRGTYSFFGAAMNDRIAMHRALIHEMRHGITAGEFFLEYQPRFDTRAGTVRSVEALVRWSHPERGRIAPGDFIPLAERSGLIVPLGRWILETACRMAVLLPQIGISVNVSPVQFRDDMLVETVEAALRQTGLAPGRLELEITEGVLLEDAERARATLDRLKQLGVKLAIDDFGTGYSSMSYLCDYPFDVIKIDRKFISGIDGSENGKAVVQAILSLGKALGLSTTAEGVETDSQLAALAADHCHEVQGFLLSRPVPPERLPQILAKANGLPNRGGETLSPVRAA</sequence>
<evidence type="ECO:0000259" key="4">
    <source>
        <dbReference type="PROSITE" id="PS50887"/>
    </source>
</evidence>
<feature type="domain" description="PAS" evidence="1">
    <location>
        <begin position="494"/>
        <end position="524"/>
    </location>
</feature>
<dbReference type="Gene3D" id="3.30.70.270">
    <property type="match status" value="1"/>
</dbReference>
<dbReference type="InterPro" id="IPR001633">
    <property type="entry name" value="EAL_dom"/>
</dbReference>
<evidence type="ECO:0000259" key="2">
    <source>
        <dbReference type="PROSITE" id="PS50113"/>
    </source>
</evidence>
<dbReference type="InterPro" id="IPR029787">
    <property type="entry name" value="Nucleotide_cyclase"/>
</dbReference>
<feature type="domain" description="PAC" evidence="2">
    <location>
        <begin position="431"/>
        <end position="483"/>
    </location>
</feature>
<dbReference type="InterPro" id="IPR000014">
    <property type="entry name" value="PAS"/>
</dbReference>
<evidence type="ECO:0000313" key="6">
    <source>
        <dbReference type="Proteomes" id="UP000432089"/>
    </source>
</evidence>
<reference evidence="5 6" key="1">
    <citation type="submission" date="2019-09" db="EMBL/GenBank/DDBJ databases">
        <title>YIM 132180 draft genome.</title>
        <authorList>
            <person name="Zhang K."/>
        </authorList>
    </citation>
    <scope>NUCLEOTIDE SEQUENCE [LARGE SCALE GENOMIC DNA]</scope>
    <source>
        <strain evidence="5 6">YIM 132180</strain>
    </source>
</reference>
<dbReference type="Gene3D" id="3.20.20.450">
    <property type="entry name" value="EAL domain"/>
    <property type="match status" value="1"/>
</dbReference>
<dbReference type="CDD" id="cd01949">
    <property type="entry name" value="GGDEF"/>
    <property type="match status" value="1"/>
</dbReference>
<dbReference type="NCBIfam" id="TIGR00254">
    <property type="entry name" value="GGDEF"/>
    <property type="match status" value="1"/>
</dbReference>
<organism evidence="5 6">
    <name type="scientific">Plantimonas leprariae</name>
    <dbReference type="NCBI Taxonomy" id="2615207"/>
    <lineage>
        <taxon>Bacteria</taxon>
        <taxon>Pseudomonadati</taxon>
        <taxon>Pseudomonadota</taxon>
        <taxon>Alphaproteobacteria</taxon>
        <taxon>Hyphomicrobiales</taxon>
        <taxon>Aurantimonadaceae</taxon>
        <taxon>Plantimonas</taxon>
    </lineage>
</organism>
<dbReference type="InterPro" id="IPR001610">
    <property type="entry name" value="PAC"/>
</dbReference>
<dbReference type="CDD" id="cd00130">
    <property type="entry name" value="PAS"/>
    <property type="match status" value="5"/>
</dbReference>
<feature type="domain" description="EAL" evidence="3">
    <location>
        <begin position="778"/>
        <end position="1027"/>
    </location>
</feature>
<dbReference type="Gene3D" id="3.30.450.20">
    <property type="entry name" value="PAS domain"/>
    <property type="match status" value="5"/>
</dbReference>
<dbReference type="InterPro" id="IPR035965">
    <property type="entry name" value="PAS-like_dom_sf"/>
</dbReference>
<dbReference type="PROSITE" id="PS50883">
    <property type="entry name" value="EAL"/>
    <property type="match status" value="1"/>
</dbReference>
<feature type="domain" description="PAS" evidence="1">
    <location>
        <begin position="7"/>
        <end position="36"/>
    </location>
</feature>
<feature type="domain" description="PAS" evidence="1">
    <location>
        <begin position="128"/>
        <end position="184"/>
    </location>
</feature>